<dbReference type="EMBL" id="NBNE01012517">
    <property type="protein sequence ID" value="OWY95765.1"/>
    <property type="molecule type" value="Genomic_DNA"/>
</dbReference>
<protein>
    <recommendedName>
        <fullName evidence="4">Retrotransposon gag domain-containing protein</fullName>
    </recommendedName>
</protein>
<name>A0A225URM5_9STRA</name>
<feature type="compositionally biased region" description="Acidic residues" evidence="1">
    <location>
        <begin position="118"/>
        <end position="134"/>
    </location>
</feature>
<dbReference type="AlphaFoldDB" id="A0A225URM5"/>
<gene>
    <name evidence="2" type="ORF">PHMEG_00034149</name>
</gene>
<keyword evidence="3" id="KW-1185">Reference proteome</keyword>
<dbReference type="Proteomes" id="UP000198211">
    <property type="component" value="Unassembled WGS sequence"/>
</dbReference>
<sequence length="348" mass="39710">MWDSYAIFGQHLLTVPLKPATTASTGNGYPHVTTVQRGVNMGEVRLEPGLKNVPGVVLDQLRATLPAADFARLTKSAKPFESQTKKKTSKSKRTKSSQIKPRRGEDPSDSSESSSSEESSDDSSDSPEDSLDEDTQSREILPSTAGAGTTRLTLRLYVNSATLDMFDEKASISDRKNWWEKFTNKFTNMPVQGGWTNQVKIRELKKKMPSALENLTAEFRREYLKSRTSEPERYFTVRQKSSDSALDFFYRLNEAAVKAGIKYYKSKKEREEHIKRFLKNLKDYQQDRDAVVDGYDSSSSQKRDFRADNILSSRHRPKGRAFVSFSEDEAGWEYEGHVRWKRSVPQWS</sequence>
<feature type="region of interest" description="Disordered" evidence="1">
    <location>
        <begin position="76"/>
        <end position="145"/>
    </location>
</feature>
<reference evidence="3" key="1">
    <citation type="submission" date="2017-03" db="EMBL/GenBank/DDBJ databases">
        <title>Phytopthora megakarya and P. palmivora, two closely related causual agents of cacao black pod achieved similar genome size and gene model numbers by different mechanisms.</title>
        <authorList>
            <person name="Ali S."/>
            <person name="Shao J."/>
            <person name="Larry D.J."/>
            <person name="Kronmiller B."/>
            <person name="Shen D."/>
            <person name="Strem M.D."/>
            <person name="Melnick R.L."/>
            <person name="Guiltinan M.J."/>
            <person name="Tyler B.M."/>
            <person name="Meinhardt L.W."/>
            <person name="Bailey B.A."/>
        </authorList>
    </citation>
    <scope>NUCLEOTIDE SEQUENCE [LARGE SCALE GENOMIC DNA]</scope>
    <source>
        <strain evidence="3">zdho120</strain>
    </source>
</reference>
<organism evidence="2 3">
    <name type="scientific">Phytophthora megakarya</name>
    <dbReference type="NCBI Taxonomy" id="4795"/>
    <lineage>
        <taxon>Eukaryota</taxon>
        <taxon>Sar</taxon>
        <taxon>Stramenopiles</taxon>
        <taxon>Oomycota</taxon>
        <taxon>Peronosporomycetes</taxon>
        <taxon>Peronosporales</taxon>
        <taxon>Peronosporaceae</taxon>
        <taxon>Phytophthora</taxon>
    </lineage>
</organism>
<comment type="caution">
    <text evidence="2">The sequence shown here is derived from an EMBL/GenBank/DDBJ whole genome shotgun (WGS) entry which is preliminary data.</text>
</comment>
<evidence type="ECO:0008006" key="4">
    <source>
        <dbReference type="Google" id="ProtNLM"/>
    </source>
</evidence>
<evidence type="ECO:0000256" key="1">
    <source>
        <dbReference type="SAM" id="MobiDB-lite"/>
    </source>
</evidence>
<proteinExistence type="predicted"/>
<evidence type="ECO:0000313" key="3">
    <source>
        <dbReference type="Proteomes" id="UP000198211"/>
    </source>
</evidence>
<feature type="compositionally biased region" description="Basic residues" evidence="1">
    <location>
        <begin position="85"/>
        <end position="95"/>
    </location>
</feature>
<evidence type="ECO:0000313" key="2">
    <source>
        <dbReference type="EMBL" id="OWY95765.1"/>
    </source>
</evidence>
<accession>A0A225URM5</accession>